<evidence type="ECO:0000256" key="11">
    <source>
        <dbReference type="RuleBase" id="RU003706"/>
    </source>
</evidence>
<comment type="catalytic activity">
    <reaction evidence="10 11">
        <text>dTTP + alpha-D-glucose 1-phosphate + H(+) = dTDP-alpha-D-glucose + diphosphate</text>
        <dbReference type="Rhea" id="RHEA:15225"/>
        <dbReference type="ChEBI" id="CHEBI:15378"/>
        <dbReference type="ChEBI" id="CHEBI:33019"/>
        <dbReference type="ChEBI" id="CHEBI:37568"/>
        <dbReference type="ChEBI" id="CHEBI:57477"/>
        <dbReference type="ChEBI" id="CHEBI:58601"/>
        <dbReference type="EC" id="2.7.7.24"/>
    </reaction>
</comment>
<dbReference type="Gene3D" id="3.90.550.10">
    <property type="entry name" value="Spore Coat Polysaccharide Biosynthesis Protein SpsA, Chain A"/>
    <property type="match status" value="1"/>
</dbReference>
<evidence type="ECO:0000256" key="9">
    <source>
        <dbReference type="ARBA" id="ARBA00022842"/>
    </source>
</evidence>
<dbReference type="NCBIfam" id="TIGR01207">
    <property type="entry name" value="rmlA"/>
    <property type="match status" value="1"/>
</dbReference>
<reference evidence="13 14" key="1">
    <citation type="submission" date="2018-12" db="EMBL/GenBank/DDBJ databases">
        <authorList>
            <person name="Yu L."/>
        </authorList>
    </citation>
    <scope>NUCLEOTIDE SEQUENCE [LARGE SCALE GENOMIC DNA]</scope>
    <source>
        <strain evidence="13 14">HAW-EB2</strain>
    </source>
</reference>
<evidence type="ECO:0000256" key="7">
    <source>
        <dbReference type="ARBA" id="ARBA00022695"/>
    </source>
</evidence>
<proteinExistence type="inferred from homology"/>
<keyword evidence="7 11" id="KW-0548">Nucleotidyltransferase</keyword>
<comment type="pathway">
    <text evidence="3">Bacterial outer membrane biogenesis; LPS O-antigen biosynthesis.</text>
</comment>
<evidence type="ECO:0000256" key="1">
    <source>
        <dbReference type="ARBA" id="ARBA00001946"/>
    </source>
</evidence>
<evidence type="ECO:0000259" key="12">
    <source>
        <dbReference type="Pfam" id="PF00483"/>
    </source>
</evidence>
<dbReference type="InterPro" id="IPR005907">
    <property type="entry name" value="G1P_thy_trans_s"/>
</dbReference>
<dbReference type="FunFam" id="3.90.550.10:FF:000023">
    <property type="entry name" value="Glucose-1-phosphate thymidylyltransferase"/>
    <property type="match status" value="1"/>
</dbReference>
<dbReference type="GO" id="GO:0008879">
    <property type="term" value="F:glucose-1-phosphate thymidylyltransferase activity"/>
    <property type="evidence" value="ECO:0007669"/>
    <property type="project" value="UniProtKB-EC"/>
</dbReference>
<accession>A0A3S0IP39</accession>
<keyword evidence="14" id="KW-1185">Reference proteome</keyword>
<sequence length="299" mass="32756">MRKGIILAGGTGSRLFPITQVVSKQLLPVYDKPMIYYPLSTLMQAGITEILLICTPVDKPLFETLLKDGNQWGISLHYAEQAMPNGLAEALIIAEPFLDGEACALILGDNLFYGDSLTPFLSYINVTKKGATVFGYHVANPKDYGVVSFDSSGQVLSIEEKPNQPKSQYAMPGLYFFDNRASQFAKQVKPSARNELEIVDVINAYLLAGELSVNIMGRGTAWLDTGNPDALSEATQFIAAIEKRQGLKVNCPEEVAYRLGLIDGVQLNKLAQPLLKSGYGEYLLSLLDDSCKTGFSRER</sequence>
<evidence type="ECO:0000256" key="3">
    <source>
        <dbReference type="ARBA" id="ARBA00005125"/>
    </source>
</evidence>
<comment type="pathway">
    <text evidence="2">Carbohydrate biosynthesis; dTDP-L-rhamnose biosynthesis.</text>
</comment>
<dbReference type="PANTHER" id="PTHR43532:SF1">
    <property type="entry name" value="GLUCOSE-1-PHOSPHATE THYMIDYLYLTRANSFERASE 1"/>
    <property type="match status" value="1"/>
</dbReference>
<dbReference type="InterPro" id="IPR005835">
    <property type="entry name" value="NTP_transferase_dom"/>
</dbReference>
<name>A0A3S0IP39_9GAMM</name>
<evidence type="ECO:0000256" key="6">
    <source>
        <dbReference type="ARBA" id="ARBA00022679"/>
    </source>
</evidence>
<comment type="similarity">
    <text evidence="4 11">Belongs to the glucose-1-phosphate thymidylyltransferase family.</text>
</comment>
<keyword evidence="6 11" id="KW-0808">Transferase</keyword>
<dbReference type="Proteomes" id="UP000267448">
    <property type="component" value="Unassembled WGS sequence"/>
</dbReference>
<dbReference type="InterPro" id="IPR029044">
    <property type="entry name" value="Nucleotide-diphossugar_trans"/>
</dbReference>
<evidence type="ECO:0000313" key="13">
    <source>
        <dbReference type="EMBL" id="RTR36729.1"/>
    </source>
</evidence>
<comment type="function">
    <text evidence="11">Catalyzes the formation of dTDP-glucose, from dTTP and glucose 1-phosphate, as well as its pyrophosphorolysis.</text>
</comment>
<evidence type="ECO:0000256" key="5">
    <source>
        <dbReference type="ARBA" id="ARBA00012461"/>
    </source>
</evidence>
<dbReference type="AlphaFoldDB" id="A0A3S0IP39"/>
<dbReference type="PANTHER" id="PTHR43532">
    <property type="entry name" value="GLUCOSE-1-PHOSPHATE THYMIDYLYLTRANSFERASE"/>
    <property type="match status" value="1"/>
</dbReference>
<dbReference type="GO" id="GO:0046872">
    <property type="term" value="F:metal ion binding"/>
    <property type="evidence" value="ECO:0007669"/>
    <property type="project" value="UniProtKB-KW"/>
</dbReference>
<evidence type="ECO:0000256" key="4">
    <source>
        <dbReference type="ARBA" id="ARBA00010480"/>
    </source>
</evidence>
<dbReference type="RefSeq" id="WP_126523242.1">
    <property type="nucleotide sequence ID" value="NZ_RXNU01000019.1"/>
</dbReference>
<evidence type="ECO:0000313" key="14">
    <source>
        <dbReference type="Proteomes" id="UP000267448"/>
    </source>
</evidence>
<organism evidence="13 14">
    <name type="scientific">Shewanella canadensis</name>
    <dbReference type="NCBI Taxonomy" id="271096"/>
    <lineage>
        <taxon>Bacteria</taxon>
        <taxon>Pseudomonadati</taxon>
        <taxon>Pseudomonadota</taxon>
        <taxon>Gammaproteobacteria</taxon>
        <taxon>Alteromonadales</taxon>
        <taxon>Shewanellaceae</taxon>
        <taxon>Shewanella</taxon>
    </lineage>
</organism>
<evidence type="ECO:0000256" key="8">
    <source>
        <dbReference type="ARBA" id="ARBA00022723"/>
    </source>
</evidence>
<evidence type="ECO:0000256" key="2">
    <source>
        <dbReference type="ARBA" id="ARBA00004781"/>
    </source>
</evidence>
<comment type="cofactor">
    <cofactor evidence="1">
        <name>Mg(2+)</name>
        <dbReference type="ChEBI" id="CHEBI:18420"/>
    </cofactor>
</comment>
<dbReference type="EMBL" id="RXNU01000019">
    <property type="protein sequence ID" value="RTR36729.1"/>
    <property type="molecule type" value="Genomic_DNA"/>
</dbReference>
<dbReference type="OrthoDB" id="9803871at2"/>
<protein>
    <recommendedName>
        <fullName evidence="5 11">Glucose-1-phosphate thymidylyltransferase</fullName>
        <ecNumber evidence="5 11">2.7.7.24</ecNumber>
    </recommendedName>
</protein>
<dbReference type="CDD" id="cd02538">
    <property type="entry name" value="G1P_TT_short"/>
    <property type="match status" value="1"/>
</dbReference>
<gene>
    <name evidence="13" type="primary">rfbA</name>
    <name evidence="13" type="ORF">EKG38_22345</name>
</gene>
<keyword evidence="9 11" id="KW-0460">Magnesium</keyword>
<dbReference type="EC" id="2.7.7.24" evidence="5 11"/>
<evidence type="ECO:0000256" key="10">
    <source>
        <dbReference type="ARBA" id="ARBA00049336"/>
    </source>
</evidence>
<feature type="domain" description="Nucleotidyl transferase" evidence="12">
    <location>
        <begin position="3"/>
        <end position="239"/>
    </location>
</feature>
<keyword evidence="8 11" id="KW-0479">Metal-binding</keyword>
<comment type="caution">
    <text evidence="13">The sequence shown here is derived from an EMBL/GenBank/DDBJ whole genome shotgun (WGS) entry which is preliminary data.</text>
</comment>
<dbReference type="SUPFAM" id="SSF53448">
    <property type="entry name" value="Nucleotide-diphospho-sugar transferases"/>
    <property type="match status" value="1"/>
</dbReference>
<dbReference type="Pfam" id="PF00483">
    <property type="entry name" value="NTP_transferase"/>
    <property type="match status" value="1"/>
</dbReference>